<dbReference type="AlphaFoldDB" id="A0A5L4MXX8"/>
<reference evidence="1 2" key="1">
    <citation type="submission" date="2018-06" db="EMBL/GenBank/DDBJ databases">
        <authorList>
            <consortium name="PulseNet: The National Subtyping Network for Foodborne Disease Surveillance"/>
            <person name="Tarr C.L."/>
            <person name="Trees E."/>
            <person name="Katz L.S."/>
            <person name="Carleton-Romer H.A."/>
            <person name="Stroika S."/>
            <person name="Kucerova Z."/>
            <person name="Roache K.F."/>
            <person name="Sabol A.L."/>
            <person name="Besser J."/>
            <person name="Gerner-Smidt P."/>
        </authorList>
    </citation>
    <scope>NUCLEOTIDE SEQUENCE [LARGE SCALE GENOMIC DNA]</scope>
    <source>
        <strain evidence="1 2">PNUSAC001503</strain>
    </source>
</reference>
<sequence length="210" mass="24125">MKKAFSLVELVFVMVILGILASFIIPSFSAKKQDADIATIKIQIAAIRAGIRDYTTSQIISGKTKQTLEVKDIPKKWDENKNDTIYPLFLEDFGDHKELFSTVLPNPIKGTSNNTQNGWSRQNSSNKLTYEGRYFIRFGKEAIRFDYCSIATQTESSKQICPPTNDTDDTDKYKYMGKFYCSDSDKKNAVCWVKNKFNKYKIYKKERLAL</sequence>
<dbReference type="EMBL" id="AABTCC010000032">
    <property type="protein sequence ID" value="EAI8859853.1"/>
    <property type="molecule type" value="Genomic_DNA"/>
</dbReference>
<dbReference type="Pfam" id="PF07963">
    <property type="entry name" value="N_methyl"/>
    <property type="match status" value="1"/>
</dbReference>
<accession>A0A5L4MXX8</accession>
<dbReference type="Gene3D" id="3.30.700.10">
    <property type="entry name" value="Glycoprotein, Type 4 Pilin"/>
    <property type="match status" value="1"/>
</dbReference>
<organism evidence="1 2">
    <name type="scientific">Campylobacter fetus</name>
    <dbReference type="NCBI Taxonomy" id="196"/>
    <lineage>
        <taxon>Bacteria</taxon>
        <taxon>Pseudomonadati</taxon>
        <taxon>Campylobacterota</taxon>
        <taxon>Epsilonproteobacteria</taxon>
        <taxon>Campylobacterales</taxon>
        <taxon>Campylobacteraceae</taxon>
        <taxon>Campylobacter</taxon>
    </lineage>
</organism>
<gene>
    <name evidence="1" type="ORF">CX802_08445</name>
</gene>
<comment type="caution">
    <text evidence="1">The sequence shown here is derived from an EMBL/GenBank/DDBJ whole genome shotgun (WGS) entry which is preliminary data.</text>
</comment>
<name>A0A5L4MXX8_CAMFE</name>
<protein>
    <submittedName>
        <fullName evidence="1">Type II secretion system protein</fullName>
    </submittedName>
</protein>
<dbReference type="RefSeq" id="WP_011731982.1">
    <property type="nucleotide sequence ID" value="NZ_AACCWO020000013.1"/>
</dbReference>
<dbReference type="GeneID" id="61064703"/>
<dbReference type="NCBIfam" id="TIGR02532">
    <property type="entry name" value="IV_pilin_GFxxxE"/>
    <property type="match status" value="1"/>
</dbReference>
<dbReference type="InterPro" id="IPR045584">
    <property type="entry name" value="Pilin-like"/>
</dbReference>
<dbReference type="InterPro" id="IPR012902">
    <property type="entry name" value="N_methyl_site"/>
</dbReference>
<proteinExistence type="predicted"/>
<evidence type="ECO:0000313" key="1">
    <source>
        <dbReference type="EMBL" id="EAI8859853.1"/>
    </source>
</evidence>
<evidence type="ECO:0000313" key="2">
    <source>
        <dbReference type="Proteomes" id="UP000535509"/>
    </source>
</evidence>
<dbReference type="SUPFAM" id="SSF54523">
    <property type="entry name" value="Pili subunits"/>
    <property type="match status" value="1"/>
</dbReference>
<dbReference type="Proteomes" id="UP000535509">
    <property type="component" value="Unassembled WGS sequence"/>
</dbReference>
<keyword evidence="2" id="KW-1185">Reference proteome</keyword>